<evidence type="ECO:0000313" key="1">
    <source>
        <dbReference type="EMBL" id="AKF03968.1"/>
    </source>
</evidence>
<gene>
    <name evidence="1" type="ORF">DB32_001117</name>
</gene>
<name>A0A0F6VZZ5_9BACT</name>
<dbReference type="EMBL" id="CP011125">
    <property type="protein sequence ID" value="AKF03968.1"/>
    <property type="molecule type" value="Genomic_DNA"/>
</dbReference>
<keyword evidence="2" id="KW-1185">Reference proteome</keyword>
<organism evidence="1 2">
    <name type="scientific">Sandaracinus amylolyticus</name>
    <dbReference type="NCBI Taxonomy" id="927083"/>
    <lineage>
        <taxon>Bacteria</taxon>
        <taxon>Pseudomonadati</taxon>
        <taxon>Myxococcota</taxon>
        <taxon>Polyangia</taxon>
        <taxon>Polyangiales</taxon>
        <taxon>Sandaracinaceae</taxon>
        <taxon>Sandaracinus</taxon>
    </lineage>
</organism>
<dbReference type="KEGG" id="samy:DB32_001117"/>
<reference evidence="1 2" key="1">
    <citation type="submission" date="2015-03" db="EMBL/GenBank/DDBJ databases">
        <title>Genome assembly of Sandaracinus amylolyticus DSM 53668.</title>
        <authorList>
            <person name="Sharma G."/>
            <person name="Subramanian S."/>
        </authorList>
    </citation>
    <scope>NUCLEOTIDE SEQUENCE [LARGE SCALE GENOMIC DNA]</scope>
    <source>
        <strain evidence="1 2">DSM 53668</strain>
    </source>
</reference>
<accession>A0A0F6VZZ5</accession>
<protein>
    <recommendedName>
        <fullName evidence="3">DUF1152 domain-containing protein</fullName>
    </recommendedName>
</protein>
<proteinExistence type="predicted"/>
<dbReference type="Proteomes" id="UP000034883">
    <property type="component" value="Chromosome"/>
</dbReference>
<evidence type="ECO:0000313" key="2">
    <source>
        <dbReference type="Proteomes" id="UP000034883"/>
    </source>
</evidence>
<dbReference type="InterPro" id="IPR010581">
    <property type="entry name" value="DUF1152"/>
</dbReference>
<evidence type="ECO:0008006" key="3">
    <source>
        <dbReference type="Google" id="ProtNLM"/>
    </source>
</evidence>
<dbReference type="STRING" id="927083.DB32_001117"/>
<dbReference type="AlphaFoldDB" id="A0A0F6VZZ5"/>
<sequence length="308" mass="33437">MTRLGAARRILIAGAGGGYDVYCGVPLFLALRAQGKDVHLANLSFTYLGDTDAVRTHPVIARVDARTRGAERYFPEQALCELLSARGIDAPIHCFEKVGVAPLREAYAELAATLDLDAIVLVDGGTDILMRGDEPGLGTPEEDATSLAAVAGLASIAHRLVTCLGFGIDHFHGVSHVSVLEAVAALQREHAFLGAFSLLPSMPEARVFLDAVEHAERRFPRGSIVNGSIASALAGEFGDVKRLARTERSELFVNPLMCLYWTFELEALARRSLYLKMLEGTETIFEVSARIEAFRRAAPIRPRRPMPL</sequence>
<dbReference type="Pfam" id="PF06626">
    <property type="entry name" value="DUF1152"/>
    <property type="match status" value="1"/>
</dbReference>